<dbReference type="AlphaFoldDB" id="A0A1B9INA2"/>
<evidence type="ECO:0000313" key="5">
    <source>
        <dbReference type="EMBL" id="OCF57007.1"/>
    </source>
</evidence>
<evidence type="ECO:0000256" key="3">
    <source>
        <dbReference type="ARBA" id="ARBA00023239"/>
    </source>
</evidence>
<comment type="similarity">
    <text evidence="1">Belongs to the HpcH/HpaI aldolase family.</text>
</comment>
<reference evidence="5 6" key="1">
    <citation type="submission" date="2013-07" db="EMBL/GenBank/DDBJ databases">
        <title>The Genome Sequence of Kwoniella mangroviensis CBS10435.</title>
        <authorList>
            <consortium name="The Broad Institute Genome Sequencing Platform"/>
            <person name="Cuomo C."/>
            <person name="Litvintseva A."/>
            <person name="Chen Y."/>
            <person name="Heitman J."/>
            <person name="Sun S."/>
            <person name="Springer D."/>
            <person name="Dromer F."/>
            <person name="Young S.K."/>
            <person name="Zeng Q."/>
            <person name="Gargeya S."/>
            <person name="Fitzgerald M."/>
            <person name="Abouelleil A."/>
            <person name="Alvarado L."/>
            <person name="Berlin A.M."/>
            <person name="Chapman S.B."/>
            <person name="Dewar J."/>
            <person name="Goldberg J."/>
            <person name="Griggs A."/>
            <person name="Gujja S."/>
            <person name="Hansen M."/>
            <person name="Howarth C."/>
            <person name="Imamovic A."/>
            <person name="Larimer J."/>
            <person name="McCowan C."/>
            <person name="Murphy C."/>
            <person name="Pearson M."/>
            <person name="Priest M."/>
            <person name="Roberts A."/>
            <person name="Saif S."/>
            <person name="Shea T."/>
            <person name="Sykes S."/>
            <person name="Wortman J."/>
            <person name="Nusbaum C."/>
            <person name="Birren B."/>
        </authorList>
    </citation>
    <scope>NUCLEOTIDE SEQUENCE [LARGE SCALE GENOMIC DNA]</scope>
    <source>
        <strain evidence="5 6">CBS 10435</strain>
    </source>
</reference>
<dbReference type="OrthoDB" id="1621678at2759"/>
<dbReference type="InterPro" id="IPR040442">
    <property type="entry name" value="Pyrv_kinase-like_dom_sf"/>
</dbReference>
<dbReference type="EMBL" id="KI669464">
    <property type="protein sequence ID" value="OCF57007.1"/>
    <property type="molecule type" value="Genomic_DNA"/>
</dbReference>
<dbReference type="PANTHER" id="PTHR30502">
    <property type="entry name" value="2-KETO-3-DEOXY-L-RHAMNONATE ALDOLASE"/>
    <property type="match status" value="1"/>
</dbReference>
<dbReference type="InterPro" id="IPR050251">
    <property type="entry name" value="HpcH-HpaI_aldolase"/>
</dbReference>
<dbReference type="GO" id="GO:0016832">
    <property type="term" value="F:aldehyde-lyase activity"/>
    <property type="evidence" value="ECO:0007669"/>
    <property type="project" value="TreeGrafter"/>
</dbReference>
<sequence length="282" mass="30387">MPNQQERPTIAQRVNHIREAWHEGRPAYGAITKAPGAGLVRTLAGLKRYGLDFLVLDAEHGNYDEKSLYDAYHAIAALGVSPIARYPGMGSEKWGIRVALDAGAHGIMIPLLESREQAEDVVHRAKFPPFGGRTSGGSFHIQAFHLTGQGEPAGRTLTQEEYVKNANDATLVIAIIETKAGLENIEEIVQVKGLDAIFIGQYDLALSLGALPQSDQRVIDGVEKIFQTSKKAGIPVIAWSPGDEAKGAIEKGYEGIIVGLDTTVIVNAFKKDLATAGAPVRW</sequence>
<evidence type="ECO:0000256" key="2">
    <source>
        <dbReference type="ARBA" id="ARBA00022723"/>
    </source>
</evidence>
<dbReference type="Pfam" id="PF03328">
    <property type="entry name" value="HpcH_HpaI"/>
    <property type="match status" value="1"/>
</dbReference>
<gene>
    <name evidence="5" type="ORF">L486_05864</name>
</gene>
<evidence type="ECO:0000259" key="4">
    <source>
        <dbReference type="Pfam" id="PF03328"/>
    </source>
</evidence>
<dbReference type="Proteomes" id="UP000092583">
    <property type="component" value="Unassembled WGS sequence"/>
</dbReference>
<dbReference type="GO" id="GO:0046872">
    <property type="term" value="F:metal ion binding"/>
    <property type="evidence" value="ECO:0007669"/>
    <property type="project" value="UniProtKB-KW"/>
</dbReference>
<dbReference type="GO" id="GO:0005737">
    <property type="term" value="C:cytoplasm"/>
    <property type="evidence" value="ECO:0007669"/>
    <property type="project" value="TreeGrafter"/>
</dbReference>
<organism evidence="5 6">
    <name type="scientific">Kwoniella mangroviensis CBS 10435</name>
    <dbReference type="NCBI Taxonomy" id="1331196"/>
    <lineage>
        <taxon>Eukaryota</taxon>
        <taxon>Fungi</taxon>
        <taxon>Dikarya</taxon>
        <taxon>Basidiomycota</taxon>
        <taxon>Agaricomycotina</taxon>
        <taxon>Tremellomycetes</taxon>
        <taxon>Tremellales</taxon>
        <taxon>Cryptococcaceae</taxon>
        <taxon>Kwoniella</taxon>
    </lineage>
</organism>
<name>A0A1B9INA2_9TREE</name>
<proteinExistence type="inferred from homology"/>
<protein>
    <recommendedName>
        <fullName evidence="4">HpcH/HpaI aldolase/citrate lyase domain-containing protein</fullName>
    </recommendedName>
</protein>
<evidence type="ECO:0000313" key="6">
    <source>
        <dbReference type="Proteomes" id="UP000092583"/>
    </source>
</evidence>
<dbReference type="SUPFAM" id="SSF51621">
    <property type="entry name" value="Phosphoenolpyruvate/pyruvate domain"/>
    <property type="match status" value="1"/>
</dbReference>
<feature type="domain" description="HpcH/HpaI aldolase/citrate lyase" evidence="4">
    <location>
        <begin position="46"/>
        <end position="268"/>
    </location>
</feature>
<dbReference type="InterPro" id="IPR005000">
    <property type="entry name" value="Aldolase/citrate-lyase_domain"/>
</dbReference>
<evidence type="ECO:0000256" key="1">
    <source>
        <dbReference type="ARBA" id="ARBA00005568"/>
    </source>
</evidence>
<keyword evidence="3" id="KW-0456">Lyase</keyword>
<dbReference type="PANTHER" id="PTHR30502:SF0">
    <property type="entry name" value="PHOSPHOENOLPYRUVATE CARBOXYLASE FAMILY PROTEIN"/>
    <property type="match status" value="1"/>
</dbReference>
<dbReference type="STRING" id="1331196.A0A1B9INA2"/>
<dbReference type="InterPro" id="IPR015813">
    <property type="entry name" value="Pyrv/PenolPyrv_kinase-like_dom"/>
</dbReference>
<dbReference type="Gene3D" id="3.20.20.60">
    <property type="entry name" value="Phosphoenolpyruvate-binding domains"/>
    <property type="match status" value="1"/>
</dbReference>
<keyword evidence="2" id="KW-0479">Metal-binding</keyword>
<accession>A0A1B9INA2</accession>
<keyword evidence="6" id="KW-1185">Reference proteome</keyword>
<reference evidence="6" key="2">
    <citation type="submission" date="2013-12" db="EMBL/GenBank/DDBJ databases">
        <title>Evolution of pathogenesis and genome organization in the Tremellales.</title>
        <authorList>
            <person name="Cuomo C."/>
            <person name="Litvintseva A."/>
            <person name="Heitman J."/>
            <person name="Chen Y."/>
            <person name="Sun S."/>
            <person name="Springer D."/>
            <person name="Dromer F."/>
            <person name="Young S."/>
            <person name="Zeng Q."/>
            <person name="Chapman S."/>
            <person name="Gujja S."/>
            <person name="Saif S."/>
            <person name="Birren B."/>
        </authorList>
    </citation>
    <scope>NUCLEOTIDE SEQUENCE [LARGE SCALE GENOMIC DNA]</scope>
    <source>
        <strain evidence="6">CBS 10435</strain>
    </source>
</reference>